<dbReference type="EMBL" id="SGWZ01000002">
    <property type="protein sequence ID" value="RZS70424.1"/>
    <property type="molecule type" value="Genomic_DNA"/>
</dbReference>
<dbReference type="GO" id="GO:0005886">
    <property type="term" value="C:plasma membrane"/>
    <property type="evidence" value="ECO:0007669"/>
    <property type="project" value="UniProtKB-SubCell"/>
</dbReference>
<organism evidence="10 11">
    <name type="scientific">Kerstersia gyiorum</name>
    <dbReference type="NCBI Taxonomy" id="206506"/>
    <lineage>
        <taxon>Bacteria</taxon>
        <taxon>Pseudomonadati</taxon>
        <taxon>Pseudomonadota</taxon>
        <taxon>Betaproteobacteria</taxon>
        <taxon>Burkholderiales</taxon>
        <taxon>Alcaligenaceae</taxon>
        <taxon>Kerstersia</taxon>
    </lineage>
</organism>
<evidence type="ECO:0000259" key="9">
    <source>
        <dbReference type="PROSITE" id="PS50928"/>
    </source>
</evidence>
<feature type="domain" description="ABC transmembrane type-1" evidence="9">
    <location>
        <begin position="62"/>
        <end position="270"/>
    </location>
</feature>
<keyword evidence="5 8" id="KW-0812">Transmembrane</keyword>
<dbReference type="InterPro" id="IPR000515">
    <property type="entry name" value="MetI-like"/>
</dbReference>
<dbReference type="PANTHER" id="PTHR42929">
    <property type="entry name" value="INNER MEMBRANE ABC TRANSPORTER PERMEASE PROTEIN YDCU-RELATED-RELATED"/>
    <property type="match status" value="1"/>
</dbReference>
<dbReference type="InterPro" id="IPR035906">
    <property type="entry name" value="MetI-like_sf"/>
</dbReference>
<name>A0A4Q7MPA5_9BURK</name>
<evidence type="ECO:0000313" key="10">
    <source>
        <dbReference type="EMBL" id="RZS70424.1"/>
    </source>
</evidence>
<protein>
    <submittedName>
        <fullName evidence="10">Carbohydrate ABC transporter membrane protein 1 (CUT1 family)</fullName>
    </submittedName>
</protein>
<evidence type="ECO:0000256" key="5">
    <source>
        <dbReference type="ARBA" id="ARBA00022692"/>
    </source>
</evidence>
<comment type="caution">
    <text evidence="10">The sequence shown here is derived from an EMBL/GenBank/DDBJ whole genome shotgun (WGS) entry which is preliminary data.</text>
</comment>
<evidence type="ECO:0000313" key="11">
    <source>
        <dbReference type="Proteomes" id="UP000292039"/>
    </source>
</evidence>
<sequence length="281" mass="30511">MQSMKWLEHHAPGLALVMPALATVVLLFILPLGASITGAFQTGSGLGLDNFRKAFELYGTDIAYTIGIVTLSVVLTALLAIAISGYLTLGEHPVAVAALRWLYRWPMFIPFIVVGQLARTFLAKNGLMNNTLVGLDILTPMQTTGLLDWRGIIIAFVWKQAPFVTLLLAGAMACVDRHALEAARNLGASRLRILIEIMLPQVVRTLLVGLVLSFVTMMSVLSVPLMIGSQSPTMITVDMAFRINTYRDYGVANALGLISLGITACVAWVYLKLSLQEHRAS</sequence>
<dbReference type="GO" id="GO:0055085">
    <property type="term" value="P:transmembrane transport"/>
    <property type="evidence" value="ECO:0007669"/>
    <property type="project" value="InterPro"/>
</dbReference>
<accession>A0A4Q7MPA5</accession>
<evidence type="ECO:0000256" key="8">
    <source>
        <dbReference type="RuleBase" id="RU363032"/>
    </source>
</evidence>
<dbReference type="Pfam" id="PF00528">
    <property type="entry name" value="BPD_transp_1"/>
    <property type="match status" value="1"/>
</dbReference>
<reference evidence="10 11" key="1">
    <citation type="submission" date="2019-02" db="EMBL/GenBank/DDBJ databases">
        <title>Genomic Encyclopedia of Type Strains, Phase IV (KMG-IV): sequencing the most valuable type-strain genomes for metagenomic binning, comparative biology and taxonomic classification.</title>
        <authorList>
            <person name="Goeker M."/>
        </authorList>
    </citation>
    <scope>NUCLEOTIDE SEQUENCE [LARGE SCALE GENOMIC DNA]</scope>
    <source>
        <strain evidence="10 11">DSM 16618</strain>
    </source>
</reference>
<keyword evidence="7 8" id="KW-0472">Membrane</keyword>
<keyword evidence="6 8" id="KW-1133">Transmembrane helix</keyword>
<feature type="transmembrane region" description="Helical" evidence="8">
    <location>
        <begin position="101"/>
        <end position="122"/>
    </location>
</feature>
<feature type="transmembrane region" description="Helical" evidence="8">
    <location>
        <begin position="151"/>
        <end position="175"/>
    </location>
</feature>
<evidence type="ECO:0000256" key="1">
    <source>
        <dbReference type="ARBA" id="ARBA00004651"/>
    </source>
</evidence>
<dbReference type="PROSITE" id="PS50928">
    <property type="entry name" value="ABC_TM1"/>
    <property type="match status" value="1"/>
</dbReference>
<proteinExistence type="inferred from homology"/>
<gene>
    <name evidence="10" type="ORF">EV679_1831</name>
</gene>
<evidence type="ECO:0000256" key="4">
    <source>
        <dbReference type="ARBA" id="ARBA00022475"/>
    </source>
</evidence>
<feature type="transmembrane region" description="Helical" evidence="8">
    <location>
        <begin position="63"/>
        <end position="89"/>
    </location>
</feature>
<evidence type="ECO:0000256" key="6">
    <source>
        <dbReference type="ARBA" id="ARBA00022989"/>
    </source>
</evidence>
<keyword evidence="3 8" id="KW-0813">Transport</keyword>
<dbReference type="AlphaFoldDB" id="A0A4Q7MPA5"/>
<dbReference type="PANTHER" id="PTHR42929:SF1">
    <property type="entry name" value="INNER MEMBRANE ABC TRANSPORTER PERMEASE PROTEIN YDCU-RELATED"/>
    <property type="match status" value="1"/>
</dbReference>
<comment type="similarity">
    <text evidence="2">Belongs to the binding-protein-dependent transport system permease family. CysTW subfamily.</text>
</comment>
<dbReference type="RefSeq" id="WP_193755147.1">
    <property type="nucleotide sequence ID" value="NZ_CBCSEB010000001.1"/>
</dbReference>
<evidence type="ECO:0000256" key="3">
    <source>
        <dbReference type="ARBA" id="ARBA00022448"/>
    </source>
</evidence>
<evidence type="ECO:0000256" key="2">
    <source>
        <dbReference type="ARBA" id="ARBA00007069"/>
    </source>
</evidence>
<keyword evidence="4" id="KW-1003">Cell membrane</keyword>
<dbReference type="CDD" id="cd06261">
    <property type="entry name" value="TM_PBP2"/>
    <property type="match status" value="1"/>
</dbReference>
<dbReference type="SUPFAM" id="SSF161098">
    <property type="entry name" value="MetI-like"/>
    <property type="match status" value="1"/>
</dbReference>
<feature type="transmembrane region" description="Helical" evidence="8">
    <location>
        <begin position="249"/>
        <end position="271"/>
    </location>
</feature>
<dbReference type="Gene3D" id="1.10.3720.10">
    <property type="entry name" value="MetI-like"/>
    <property type="match status" value="1"/>
</dbReference>
<dbReference type="Proteomes" id="UP000292039">
    <property type="component" value="Unassembled WGS sequence"/>
</dbReference>
<evidence type="ECO:0000256" key="7">
    <source>
        <dbReference type="ARBA" id="ARBA00023136"/>
    </source>
</evidence>
<feature type="transmembrane region" description="Helical" evidence="8">
    <location>
        <begin position="206"/>
        <end position="229"/>
    </location>
</feature>
<comment type="subcellular location">
    <subcellularLocation>
        <location evidence="1 8">Cell membrane</location>
        <topology evidence="1 8">Multi-pass membrane protein</topology>
    </subcellularLocation>
</comment>